<keyword evidence="2" id="KW-1185">Reference proteome</keyword>
<protein>
    <submittedName>
        <fullName evidence="1">Uncharacterized protein</fullName>
    </submittedName>
</protein>
<reference evidence="1" key="1">
    <citation type="thesis" date="2021" institute="BYU ScholarsArchive" country="Provo, UT, USA">
        <title>Applications of and Algorithms for Genome Assembly and Genomic Analyses with an Emphasis on Marine Teleosts.</title>
        <authorList>
            <person name="Pickett B.D."/>
        </authorList>
    </citation>
    <scope>NUCLEOTIDE SEQUENCE</scope>
    <source>
        <strain evidence="1">HI-2016</strain>
    </source>
</reference>
<organism evidence="1 2">
    <name type="scientific">Albula glossodonta</name>
    <name type="common">roundjaw bonefish</name>
    <dbReference type="NCBI Taxonomy" id="121402"/>
    <lineage>
        <taxon>Eukaryota</taxon>
        <taxon>Metazoa</taxon>
        <taxon>Chordata</taxon>
        <taxon>Craniata</taxon>
        <taxon>Vertebrata</taxon>
        <taxon>Euteleostomi</taxon>
        <taxon>Actinopterygii</taxon>
        <taxon>Neopterygii</taxon>
        <taxon>Teleostei</taxon>
        <taxon>Albuliformes</taxon>
        <taxon>Albulidae</taxon>
        <taxon>Albula</taxon>
    </lineage>
</organism>
<name>A0A8T2NDF0_9TELE</name>
<evidence type="ECO:0000313" key="2">
    <source>
        <dbReference type="Proteomes" id="UP000824540"/>
    </source>
</evidence>
<gene>
    <name evidence="1" type="ORF">JZ751_027341</name>
</gene>
<accession>A0A8T2NDF0</accession>
<proteinExistence type="predicted"/>
<dbReference type="AlphaFoldDB" id="A0A8T2NDF0"/>
<dbReference type="Proteomes" id="UP000824540">
    <property type="component" value="Unassembled WGS sequence"/>
</dbReference>
<evidence type="ECO:0000313" key="1">
    <source>
        <dbReference type="EMBL" id="KAG9338004.1"/>
    </source>
</evidence>
<comment type="caution">
    <text evidence="1">The sequence shown here is derived from an EMBL/GenBank/DDBJ whole genome shotgun (WGS) entry which is preliminary data.</text>
</comment>
<sequence>MKPLPWSKRSQRLQLTRPVLSHWNTSTSPCWELHNNKKPTIIYLKIFHVALRLFKELWRRGHLRQNRRDGHGDTPGCKRLDLTITLSRLFVLPSLSNQDRDQEDKFRSGCRHDIIGPQQRARRLGHALTPPVADIAADYTRVQSEIL</sequence>
<dbReference type="EMBL" id="JAFBMS010000077">
    <property type="protein sequence ID" value="KAG9338004.1"/>
    <property type="molecule type" value="Genomic_DNA"/>
</dbReference>